<dbReference type="InterPro" id="IPR011993">
    <property type="entry name" value="PH-like_dom_sf"/>
</dbReference>
<dbReference type="InterPro" id="IPR024079">
    <property type="entry name" value="MetalloPept_cat_dom_sf"/>
</dbReference>
<dbReference type="PANTHER" id="PTHR11905:SF24">
    <property type="entry name" value="DISINTEGRIN AND METALLOPROTEINASE DOMAIN-CONTAINING PROTEIN 32"/>
    <property type="match status" value="1"/>
</dbReference>
<sequence length="569" mass="63363">MPYVDRQNRICGFLDIEENGNSGKFLRRYFILDTQANCLLWYMDNPQVSIATPKQKPKTSFCFVINALSQRYFLQANDQKDLKDWVEALNHASKITVPKAGSLPLATEVLKSLTAPPAPEKKPQVAYKTEIIGGVVVHTPINQNGGDGQEGGEQGSHALLRRSQSYIPTTGCRAPPGPPLIKSGYCVKQGNVRKSWKRRFFALDDFTICYFKCEQDREPLRTIFLKDVLKTHECLVKSGDLLMRDNLFEIITSSRTFYVQFLPGGTVCRGKTNECDLPEYCNGSSQFCQPDVFIQNGYPCQNSKAYCYNGMCQYYDAQCQVIFGSKAKAAPKDCFIEVNSKGDRFGNCGFSGNEYKKCATGQSSGVKTFSNCSVSDFERFISNTGASCLRNKPQMQMKAATCGNHVVEDQETCDCGTEAECGPNSCCNFQTCTLKTGVQCSEGLCCKDCQYASANTECRPKAHPECDIAEVCNGSSAECPPDVTIINGRTCQNDKYFCYDGDCHDLDRRCESIYGKGLVMERGSAKKRKNWLLAFYIGFPGVIIAAIVAVTWNIFTTWFSKEEERPSSE</sequence>
<dbReference type="InterPro" id="IPR001762">
    <property type="entry name" value="Disintegrin_dom"/>
</dbReference>
<dbReference type="SMART" id="SM00608">
    <property type="entry name" value="ACR"/>
    <property type="match status" value="1"/>
</dbReference>
<dbReference type="FunFam" id="4.10.70.10:FF:000001">
    <property type="entry name" value="Disintegrin and metalloproteinase domain-containing protein 22"/>
    <property type="match status" value="1"/>
</dbReference>
<feature type="domain" description="Disintegrin" evidence="6">
    <location>
        <begin position="399"/>
        <end position="487"/>
    </location>
</feature>
<dbReference type="SMART" id="SM00050">
    <property type="entry name" value="DISIN"/>
    <property type="match status" value="2"/>
</dbReference>
<dbReference type="Proteomes" id="UP000011518">
    <property type="component" value="Unassembled WGS sequence"/>
</dbReference>
<dbReference type="InParanoid" id="L8YBK8"/>
<dbReference type="FunFam" id="2.30.29.30:FF:000286">
    <property type="entry name" value="PH-protein kinase domain containing protein"/>
    <property type="match status" value="1"/>
</dbReference>
<evidence type="ECO:0000256" key="4">
    <source>
        <dbReference type="SAM" id="Phobius"/>
    </source>
</evidence>
<dbReference type="InterPro" id="IPR006586">
    <property type="entry name" value="ADAM_Cys-rich"/>
</dbReference>
<dbReference type="EMBL" id="KB364500">
    <property type="protein sequence ID" value="ELV12459.1"/>
    <property type="molecule type" value="Genomic_DNA"/>
</dbReference>
<organism evidence="8 9">
    <name type="scientific">Tupaia chinensis</name>
    <name type="common">Chinese tree shrew</name>
    <name type="synonym">Tupaia belangeri chinensis</name>
    <dbReference type="NCBI Taxonomy" id="246437"/>
    <lineage>
        <taxon>Eukaryota</taxon>
        <taxon>Metazoa</taxon>
        <taxon>Chordata</taxon>
        <taxon>Craniata</taxon>
        <taxon>Vertebrata</taxon>
        <taxon>Euteleostomi</taxon>
        <taxon>Mammalia</taxon>
        <taxon>Eutheria</taxon>
        <taxon>Euarchontoglires</taxon>
        <taxon>Scandentia</taxon>
        <taxon>Tupaiidae</taxon>
        <taxon>Tupaia</taxon>
    </lineage>
</organism>
<proteinExistence type="predicted"/>
<dbReference type="PROSITE" id="PS50215">
    <property type="entry name" value="ADAM_MEPRO"/>
    <property type="match status" value="1"/>
</dbReference>
<dbReference type="AlphaFoldDB" id="L8YBK8"/>
<accession>L8YBK8</accession>
<dbReference type="CDD" id="cd13271">
    <property type="entry name" value="PH2_TAPP1_2"/>
    <property type="match status" value="1"/>
</dbReference>
<feature type="domain" description="PH" evidence="5">
    <location>
        <begin position="1"/>
        <end position="94"/>
    </location>
</feature>
<dbReference type="InterPro" id="IPR001590">
    <property type="entry name" value="Peptidase_M12B"/>
</dbReference>
<evidence type="ECO:0000256" key="1">
    <source>
        <dbReference type="ARBA" id="ARBA00004167"/>
    </source>
</evidence>
<dbReference type="InterPro" id="IPR001849">
    <property type="entry name" value="PH_domain"/>
</dbReference>
<dbReference type="Gene3D" id="3.40.390.10">
    <property type="entry name" value="Collagenase (Catalytic Domain)"/>
    <property type="match status" value="1"/>
</dbReference>
<reference evidence="9" key="1">
    <citation type="submission" date="2012-07" db="EMBL/GenBank/DDBJ databases">
        <title>Genome of the Chinese tree shrew, a rising model animal genetically related to primates.</title>
        <authorList>
            <person name="Zhang G."/>
            <person name="Fan Y."/>
            <person name="Yao Y."/>
            <person name="Huang Z."/>
        </authorList>
    </citation>
    <scope>NUCLEOTIDE SEQUENCE [LARGE SCALE GENOMIC DNA]</scope>
</reference>
<dbReference type="STRING" id="246437.L8YBK8"/>
<evidence type="ECO:0000259" key="6">
    <source>
        <dbReference type="PROSITE" id="PS50214"/>
    </source>
</evidence>
<dbReference type="eggNOG" id="ENOG502QV0M">
    <property type="taxonomic scope" value="Eukaryota"/>
</dbReference>
<dbReference type="Gene3D" id="4.10.70.10">
    <property type="entry name" value="Disintegrin domain"/>
    <property type="match status" value="2"/>
</dbReference>
<dbReference type="PROSITE" id="PS50214">
    <property type="entry name" value="DISINTEGRIN_2"/>
    <property type="match status" value="1"/>
</dbReference>
<dbReference type="PROSITE" id="PS00427">
    <property type="entry name" value="DISINTEGRIN_1"/>
    <property type="match status" value="1"/>
</dbReference>
<evidence type="ECO:0000259" key="7">
    <source>
        <dbReference type="PROSITE" id="PS50215"/>
    </source>
</evidence>
<name>L8YBK8_TUPCH</name>
<keyword evidence="4" id="KW-0812">Transmembrane</keyword>
<dbReference type="Gene3D" id="2.30.29.30">
    <property type="entry name" value="Pleckstrin-homology domain (PH domain)/Phosphotyrosine-binding domain (PTB)"/>
    <property type="match status" value="2"/>
</dbReference>
<dbReference type="PANTHER" id="PTHR11905">
    <property type="entry name" value="ADAM A DISINTEGRIN AND METALLOPROTEASE DOMAIN"/>
    <property type="match status" value="1"/>
</dbReference>
<dbReference type="Pfam" id="PF08516">
    <property type="entry name" value="ADAM_CR"/>
    <property type="match status" value="1"/>
</dbReference>
<dbReference type="GO" id="GO:0005886">
    <property type="term" value="C:plasma membrane"/>
    <property type="evidence" value="ECO:0007669"/>
    <property type="project" value="TreeGrafter"/>
</dbReference>
<dbReference type="GO" id="GO:0006508">
    <property type="term" value="P:proteolysis"/>
    <property type="evidence" value="ECO:0007669"/>
    <property type="project" value="InterPro"/>
</dbReference>
<dbReference type="GO" id="GO:0007155">
    <property type="term" value="P:cell adhesion"/>
    <property type="evidence" value="ECO:0007669"/>
    <property type="project" value="TreeGrafter"/>
</dbReference>
<keyword evidence="2" id="KW-1015">Disulfide bond</keyword>
<protein>
    <submittedName>
        <fullName evidence="8">Pleckstrin homology domain-containing family A member 2</fullName>
    </submittedName>
</protein>
<feature type="domain" description="Peptidase M12B" evidence="7">
    <location>
        <begin position="323"/>
        <end position="393"/>
    </location>
</feature>
<evidence type="ECO:0000259" key="5">
    <source>
        <dbReference type="PROSITE" id="PS50003"/>
    </source>
</evidence>
<dbReference type="Pfam" id="PF00169">
    <property type="entry name" value="PH"/>
    <property type="match status" value="2"/>
</dbReference>
<keyword evidence="4" id="KW-0472">Membrane</keyword>
<dbReference type="Pfam" id="PF00200">
    <property type="entry name" value="Disintegrin"/>
    <property type="match status" value="1"/>
</dbReference>
<dbReference type="InterPro" id="IPR018358">
    <property type="entry name" value="Disintegrin_CS"/>
</dbReference>
<gene>
    <name evidence="8" type="ORF">TREES_T100010221</name>
</gene>
<evidence type="ECO:0000256" key="3">
    <source>
        <dbReference type="PROSITE-ProRule" id="PRU00276"/>
    </source>
</evidence>
<keyword evidence="4" id="KW-1133">Transmembrane helix</keyword>
<comment type="caution">
    <text evidence="3">Lacks conserved residue(s) required for the propagation of feature annotation.</text>
</comment>
<dbReference type="SUPFAM" id="SSF50729">
    <property type="entry name" value="PH domain-like"/>
    <property type="match status" value="2"/>
</dbReference>
<feature type="transmembrane region" description="Helical" evidence="4">
    <location>
        <begin position="531"/>
        <end position="555"/>
    </location>
</feature>
<comment type="subcellular location">
    <subcellularLocation>
        <location evidence="1">Membrane</location>
        <topology evidence="1">Single-pass membrane protein</topology>
    </subcellularLocation>
</comment>
<dbReference type="GO" id="GO:0008584">
    <property type="term" value="P:male gonad development"/>
    <property type="evidence" value="ECO:0007669"/>
    <property type="project" value="TreeGrafter"/>
</dbReference>
<dbReference type="PROSITE" id="PS50003">
    <property type="entry name" value="PH_DOMAIN"/>
    <property type="match status" value="1"/>
</dbReference>
<evidence type="ECO:0000313" key="9">
    <source>
        <dbReference type="Proteomes" id="UP000011518"/>
    </source>
</evidence>
<evidence type="ECO:0000313" key="8">
    <source>
        <dbReference type="EMBL" id="ELV12459.1"/>
    </source>
</evidence>
<dbReference type="InterPro" id="IPR036436">
    <property type="entry name" value="Disintegrin_dom_sf"/>
</dbReference>
<reference evidence="9" key="2">
    <citation type="journal article" date="2013" name="Nat. Commun.">
        <title>Genome of the Chinese tree shrew.</title>
        <authorList>
            <person name="Fan Y."/>
            <person name="Huang Z.Y."/>
            <person name="Cao C.C."/>
            <person name="Chen C.S."/>
            <person name="Chen Y.X."/>
            <person name="Fan D.D."/>
            <person name="He J."/>
            <person name="Hou H.L."/>
            <person name="Hu L."/>
            <person name="Hu X.T."/>
            <person name="Jiang X.T."/>
            <person name="Lai R."/>
            <person name="Lang Y.S."/>
            <person name="Liang B."/>
            <person name="Liao S.G."/>
            <person name="Mu D."/>
            <person name="Ma Y.Y."/>
            <person name="Niu Y.Y."/>
            <person name="Sun X.Q."/>
            <person name="Xia J.Q."/>
            <person name="Xiao J."/>
            <person name="Xiong Z.Q."/>
            <person name="Xu L."/>
            <person name="Yang L."/>
            <person name="Zhang Y."/>
            <person name="Zhao W."/>
            <person name="Zhao X.D."/>
            <person name="Zheng Y.T."/>
            <person name="Zhou J.M."/>
            <person name="Zhu Y.B."/>
            <person name="Zhang G.J."/>
            <person name="Wang J."/>
            <person name="Yao Y.G."/>
        </authorList>
    </citation>
    <scope>NUCLEOTIDE SEQUENCE [LARGE SCALE GENOMIC DNA]</scope>
</reference>
<dbReference type="GO" id="GO:0004222">
    <property type="term" value="F:metalloendopeptidase activity"/>
    <property type="evidence" value="ECO:0007669"/>
    <property type="project" value="InterPro"/>
</dbReference>
<dbReference type="SUPFAM" id="SSF57552">
    <property type="entry name" value="Blood coagulation inhibitor (disintegrin)"/>
    <property type="match status" value="2"/>
</dbReference>
<keyword evidence="9" id="KW-1185">Reference proteome</keyword>
<dbReference type="SMART" id="SM00233">
    <property type="entry name" value="PH"/>
    <property type="match status" value="2"/>
</dbReference>
<evidence type="ECO:0000256" key="2">
    <source>
        <dbReference type="ARBA" id="ARBA00023157"/>
    </source>
</evidence>
<dbReference type="GO" id="GO:0007339">
    <property type="term" value="P:binding of sperm to zona pellucida"/>
    <property type="evidence" value="ECO:0007669"/>
    <property type="project" value="TreeGrafter"/>
</dbReference>